<evidence type="ECO:0000313" key="2">
    <source>
        <dbReference type="EMBL" id="ACL71637.1"/>
    </source>
</evidence>
<dbReference type="RefSeq" id="WP_012637125.1">
    <property type="nucleotide sequence ID" value="NC_011901.1"/>
</dbReference>
<organism evidence="2 3">
    <name type="scientific">Thioalkalivibrio sulfidiphilus (strain HL-EbGR7)</name>
    <dbReference type="NCBI Taxonomy" id="396588"/>
    <lineage>
        <taxon>Bacteria</taxon>
        <taxon>Pseudomonadati</taxon>
        <taxon>Pseudomonadota</taxon>
        <taxon>Gammaproteobacteria</taxon>
        <taxon>Chromatiales</taxon>
        <taxon>Ectothiorhodospiraceae</taxon>
        <taxon>Thioalkalivibrio</taxon>
    </lineage>
</organism>
<dbReference type="AlphaFoldDB" id="B8GLB9"/>
<dbReference type="OrthoDB" id="5397661at2"/>
<reference evidence="2 3" key="1">
    <citation type="journal article" date="2011" name="Stand. Genomic Sci.">
        <title>Complete genome sequence of 'Thioalkalivibrio sulfidophilus' HL-EbGr7.</title>
        <authorList>
            <person name="Muyzer G."/>
            <person name="Sorokin D.Y."/>
            <person name="Mavromatis K."/>
            <person name="Lapidus A."/>
            <person name="Clum A."/>
            <person name="Ivanova N."/>
            <person name="Pati A."/>
            <person name="d'Haeseleer P."/>
            <person name="Woyke T."/>
            <person name="Kyrpides N.C."/>
        </authorList>
    </citation>
    <scope>NUCLEOTIDE SEQUENCE [LARGE SCALE GENOMIC DNA]</scope>
    <source>
        <strain evidence="2 3">HL-EbGR7</strain>
    </source>
</reference>
<evidence type="ECO:0000313" key="3">
    <source>
        <dbReference type="Proteomes" id="UP000002383"/>
    </source>
</evidence>
<name>B8GLB9_THISH</name>
<feature type="signal peptide" evidence="1">
    <location>
        <begin position="1"/>
        <end position="22"/>
    </location>
</feature>
<dbReference type="EMBL" id="CP001339">
    <property type="protein sequence ID" value="ACL71637.1"/>
    <property type="molecule type" value="Genomic_DNA"/>
</dbReference>
<keyword evidence="1" id="KW-0732">Signal</keyword>
<keyword evidence="3" id="KW-1185">Reference proteome</keyword>
<gene>
    <name evidence="2" type="ordered locus">Tgr7_0540</name>
</gene>
<accession>B8GLB9</accession>
<dbReference type="STRING" id="396588.Tgr7_0540"/>
<feature type="chain" id="PRO_5002872998" evidence="1">
    <location>
        <begin position="23"/>
        <end position="91"/>
    </location>
</feature>
<dbReference type="Proteomes" id="UP000002383">
    <property type="component" value="Chromosome"/>
</dbReference>
<evidence type="ECO:0000256" key="1">
    <source>
        <dbReference type="SAM" id="SignalP"/>
    </source>
</evidence>
<protein>
    <submittedName>
        <fullName evidence="2">Uncharacterized protein</fullName>
    </submittedName>
</protein>
<dbReference type="HOGENOM" id="CLU_174692_1_0_6"/>
<dbReference type="eggNOG" id="ENOG5033C9X">
    <property type="taxonomic scope" value="Bacteria"/>
</dbReference>
<proteinExistence type="predicted"/>
<sequence precursor="true">MNLMRTLAAALLLLLLPLTAVGQEQRDLEGMAVIGTQELPKALHIVPWKRAEPGDPAPPPGQGLLGDSLAPLDRDVFLRELDYYETLRTQR</sequence>
<dbReference type="KEGG" id="tgr:Tgr7_0540"/>